<reference evidence="2 3" key="1">
    <citation type="submission" date="2019-08" db="EMBL/GenBank/DDBJ databases">
        <title>Arthrobacter sp. nov., isolated from plateau pika and Tibetan wild ass.</title>
        <authorList>
            <person name="Ge Y."/>
        </authorList>
    </citation>
    <scope>NUCLEOTIDE SEQUENCE [LARGE SCALE GENOMIC DNA]</scope>
    <source>
        <strain evidence="2 3">785</strain>
    </source>
</reference>
<dbReference type="PANTHER" id="PTHR33164">
    <property type="entry name" value="TRANSCRIPTIONAL REGULATOR, MARR FAMILY"/>
    <property type="match status" value="1"/>
</dbReference>
<dbReference type="RefSeq" id="WP_152271666.1">
    <property type="nucleotide sequence ID" value="NZ_VTFX01000001.1"/>
</dbReference>
<dbReference type="Proteomes" id="UP000326852">
    <property type="component" value="Unassembled WGS sequence"/>
</dbReference>
<dbReference type="AlphaFoldDB" id="A0A5N6MUH3"/>
<comment type="caution">
    <text evidence="2">The sequence shown here is derived from an EMBL/GenBank/DDBJ whole genome shotgun (WGS) entry which is preliminary data.</text>
</comment>
<proteinExistence type="predicted"/>
<dbReference type="InterPro" id="IPR036390">
    <property type="entry name" value="WH_DNA-bd_sf"/>
</dbReference>
<dbReference type="InterPro" id="IPR000835">
    <property type="entry name" value="HTH_MarR-typ"/>
</dbReference>
<evidence type="ECO:0000313" key="3">
    <source>
        <dbReference type="Proteomes" id="UP000326852"/>
    </source>
</evidence>
<dbReference type="SMART" id="SM00347">
    <property type="entry name" value="HTH_MARR"/>
    <property type="match status" value="1"/>
</dbReference>
<dbReference type="SUPFAM" id="SSF46785">
    <property type="entry name" value="Winged helix' DNA-binding domain"/>
    <property type="match status" value="1"/>
</dbReference>
<dbReference type="InterPro" id="IPR039422">
    <property type="entry name" value="MarR/SlyA-like"/>
</dbReference>
<gene>
    <name evidence="2" type="ORF">GD627_05865</name>
</gene>
<dbReference type="PROSITE" id="PS50995">
    <property type="entry name" value="HTH_MARR_2"/>
    <property type="match status" value="1"/>
</dbReference>
<evidence type="ECO:0000313" key="2">
    <source>
        <dbReference type="EMBL" id="KAD4060552.1"/>
    </source>
</evidence>
<feature type="domain" description="HTH marR-type" evidence="1">
    <location>
        <begin position="1"/>
        <end position="144"/>
    </location>
</feature>
<dbReference type="Pfam" id="PF12802">
    <property type="entry name" value="MarR_2"/>
    <property type="match status" value="1"/>
</dbReference>
<dbReference type="PANTHER" id="PTHR33164:SF57">
    <property type="entry name" value="MARR-FAMILY TRANSCRIPTIONAL REGULATOR"/>
    <property type="match status" value="1"/>
</dbReference>
<sequence>MAQQQGSSENPVGGVYDQIDTIYRRAVARSRRINAPLTQVEHSLLAYIGGHPGCRATDIAADFSLNRSTVSRQLRELAALGLVSAREEDQGRGRRGRILHVTDEGARRLERSLAVHRDAVRSRLEGWSEAEVRDFLAALQRFNAGSDS</sequence>
<dbReference type="Gene3D" id="1.10.10.10">
    <property type="entry name" value="Winged helix-like DNA-binding domain superfamily/Winged helix DNA-binding domain"/>
    <property type="match status" value="1"/>
</dbReference>
<accession>A0A5N6MUH3</accession>
<dbReference type="EMBL" id="VTFX01000001">
    <property type="protein sequence ID" value="KAD4060552.1"/>
    <property type="molecule type" value="Genomic_DNA"/>
</dbReference>
<dbReference type="GO" id="GO:0006950">
    <property type="term" value="P:response to stress"/>
    <property type="evidence" value="ECO:0007669"/>
    <property type="project" value="TreeGrafter"/>
</dbReference>
<organism evidence="2 3">
    <name type="scientific">Arthrobacter yangruifuii</name>
    <dbReference type="NCBI Taxonomy" id="2606616"/>
    <lineage>
        <taxon>Bacteria</taxon>
        <taxon>Bacillati</taxon>
        <taxon>Actinomycetota</taxon>
        <taxon>Actinomycetes</taxon>
        <taxon>Micrococcales</taxon>
        <taxon>Micrococcaceae</taxon>
        <taxon>Arthrobacter</taxon>
    </lineage>
</organism>
<evidence type="ECO:0000259" key="1">
    <source>
        <dbReference type="PROSITE" id="PS50995"/>
    </source>
</evidence>
<dbReference type="InterPro" id="IPR036388">
    <property type="entry name" value="WH-like_DNA-bd_sf"/>
</dbReference>
<dbReference type="GO" id="GO:0003700">
    <property type="term" value="F:DNA-binding transcription factor activity"/>
    <property type="evidence" value="ECO:0007669"/>
    <property type="project" value="InterPro"/>
</dbReference>
<name>A0A5N6MUH3_9MICC</name>
<protein>
    <submittedName>
        <fullName evidence="2">MarR family transcriptional regulator</fullName>
    </submittedName>
</protein>
<keyword evidence="3" id="KW-1185">Reference proteome</keyword>